<dbReference type="EMBL" id="CP013987">
    <property type="protein sequence ID" value="ALZ85900.1"/>
    <property type="molecule type" value="Genomic_DNA"/>
</dbReference>
<reference evidence="3 4" key="1">
    <citation type="submission" date="2016-01" db="EMBL/GenBank/DDBJ databases">
        <title>Annotation of Pseudomonas oryzihabitans USDA-ARS-USMARC-56511.</title>
        <authorList>
            <person name="Harhay G.P."/>
            <person name="Harhay D.M."/>
            <person name="Smith T.P.L."/>
            <person name="Bono J.L."/>
            <person name="Heaton M.P."/>
            <person name="Clawson M.L."/>
            <person name="Chitko-Mckown C.G."/>
            <person name="Capik S.F."/>
            <person name="DeDonder K.D."/>
            <person name="Apley M.D."/>
            <person name="Lubbers B.V."/>
            <person name="White B.J."/>
            <person name="Larson R.L."/>
        </authorList>
    </citation>
    <scope>NUCLEOTIDE SEQUENCE [LARGE SCALE GENOMIC DNA]</scope>
    <source>
        <strain evidence="3 4">USDA-ARS-USMARC-56511</strain>
    </source>
</reference>
<dbReference type="Proteomes" id="UP000064137">
    <property type="component" value="Chromosome"/>
</dbReference>
<dbReference type="AlphaFoldDB" id="A0A0U4WMY7"/>
<dbReference type="InterPro" id="IPR037126">
    <property type="entry name" value="PdaC/RsiV-like_sf"/>
</dbReference>
<evidence type="ECO:0000259" key="2">
    <source>
        <dbReference type="Pfam" id="PF11738"/>
    </source>
</evidence>
<accession>A0A0U4WMY7</accession>
<feature type="domain" description="DUF3298" evidence="2">
    <location>
        <begin position="158"/>
        <end position="228"/>
    </location>
</feature>
<dbReference type="Pfam" id="PF11738">
    <property type="entry name" value="DUF3298"/>
    <property type="match status" value="1"/>
</dbReference>
<dbReference type="Gene3D" id="3.30.565.40">
    <property type="entry name" value="Fervidobacterium nodosum Rt17-B1 like"/>
    <property type="match status" value="1"/>
</dbReference>
<evidence type="ECO:0000313" key="4">
    <source>
        <dbReference type="Proteomes" id="UP000064137"/>
    </source>
</evidence>
<gene>
    <name evidence="3" type="ORF">APT59_17465</name>
</gene>
<feature type="chain" id="PRO_5006853436" description="DUF3298 domain-containing protein" evidence="1">
    <location>
        <begin position="23"/>
        <end position="249"/>
    </location>
</feature>
<dbReference type="RefSeq" id="WP_059316017.1">
    <property type="nucleotide sequence ID" value="NZ_CP013987.1"/>
</dbReference>
<dbReference type="InterPro" id="IPR021729">
    <property type="entry name" value="DUF3298"/>
</dbReference>
<keyword evidence="1" id="KW-0732">Signal</keyword>
<proteinExistence type="predicted"/>
<evidence type="ECO:0000313" key="3">
    <source>
        <dbReference type="EMBL" id="ALZ85900.1"/>
    </source>
</evidence>
<organism evidence="3 4">
    <name type="scientific">Pseudomonas oryzihabitans</name>
    <dbReference type="NCBI Taxonomy" id="47885"/>
    <lineage>
        <taxon>Bacteria</taxon>
        <taxon>Pseudomonadati</taxon>
        <taxon>Pseudomonadota</taxon>
        <taxon>Gammaproteobacteria</taxon>
        <taxon>Pseudomonadales</taxon>
        <taxon>Pseudomonadaceae</taxon>
        <taxon>Pseudomonas</taxon>
    </lineage>
</organism>
<dbReference type="Gene3D" id="3.90.640.20">
    <property type="entry name" value="Heat-shock cognate protein, ATPase"/>
    <property type="match status" value="1"/>
</dbReference>
<dbReference type="OrthoDB" id="8610451at2"/>
<dbReference type="KEGG" id="por:APT59_17465"/>
<protein>
    <recommendedName>
        <fullName evidence="2">DUF3298 domain-containing protein</fullName>
    </recommendedName>
</protein>
<dbReference type="PROSITE" id="PS51257">
    <property type="entry name" value="PROKAR_LIPOPROTEIN"/>
    <property type="match status" value="1"/>
</dbReference>
<sequence>MRIRPLLLLAGLLLGGCQSVFGPNLDKPLTPRHQAWEHRPAGCQGEECPLINIDYVEFGEPALDALVQRHLLGLARAEPGAPIPTSLANYERDFLSQAQPRWSSYLQAKVREQHDGLVIIEFSSYLANGGAHGLAGRDFVTWDRHLDRQISLGDMLVPGQEGEFWRLAQLSREAWMVSNGVGDAEFRQQWPFLKTNNVALDFGALTLKYDIGSIAPYAMGHPELKIPYPKLNGILKGEYFPGRGKARQP</sequence>
<name>A0A0U4WMY7_9PSED</name>
<feature type="signal peptide" evidence="1">
    <location>
        <begin position="1"/>
        <end position="22"/>
    </location>
</feature>
<evidence type="ECO:0000256" key="1">
    <source>
        <dbReference type="SAM" id="SignalP"/>
    </source>
</evidence>